<evidence type="ECO:0000256" key="1">
    <source>
        <dbReference type="ARBA" id="ARBA00004953"/>
    </source>
</evidence>
<evidence type="ECO:0000259" key="8">
    <source>
        <dbReference type="Pfam" id="PF00590"/>
    </source>
</evidence>
<evidence type="ECO:0000256" key="3">
    <source>
        <dbReference type="ARBA" id="ARBA00022573"/>
    </source>
</evidence>
<evidence type="ECO:0000313" key="10">
    <source>
        <dbReference type="Proteomes" id="UP000234331"/>
    </source>
</evidence>
<dbReference type="NCBIfam" id="TIGR01465">
    <property type="entry name" value="cobM_cbiF"/>
    <property type="match status" value="1"/>
</dbReference>
<comment type="similarity">
    <text evidence="2 7">Belongs to the precorrin methyltransferase family.</text>
</comment>
<organism evidence="9 10">
    <name type="scientific">Frankia canadensis</name>
    <dbReference type="NCBI Taxonomy" id="1836972"/>
    <lineage>
        <taxon>Bacteria</taxon>
        <taxon>Bacillati</taxon>
        <taxon>Actinomycetota</taxon>
        <taxon>Actinomycetes</taxon>
        <taxon>Frankiales</taxon>
        <taxon>Frankiaceae</taxon>
        <taxon>Frankia</taxon>
    </lineage>
</organism>
<dbReference type="Pfam" id="PF00590">
    <property type="entry name" value="TP_methylase"/>
    <property type="match status" value="1"/>
</dbReference>
<keyword evidence="10" id="KW-1185">Reference proteome</keyword>
<evidence type="ECO:0000256" key="7">
    <source>
        <dbReference type="RuleBase" id="RU003960"/>
    </source>
</evidence>
<dbReference type="InterPro" id="IPR050161">
    <property type="entry name" value="Siro_Cobalamin_biosynth"/>
</dbReference>
<sequence length="271" mass="27595">MTVHFIGAGPGAADLITVRGRDLIAASPVCLYAGSLVPADLLAYCPPGATLVDTARMTLDDITAHLCDAHAAGLDVARLHSGDTSLYSALAEQMRRLDAAGVPYDVTPGVPAFAAAAASLRRELTVPGVAQSVVLTRTSVVSSPMPPGEDLATLSQSRATLVLHLAVHRIEELVAELVAAYGADCPAAVVAWASRSDEVLLRGTLADIAAQSRAAGLTRTAVVIVGRALAADGFRDSFLSIAVTAFPPIATTSPDALGPAGPWASGAREGA</sequence>
<dbReference type="InterPro" id="IPR000878">
    <property type="entry name" value="4pyrrol_Mease"/>
</dbReference>
<keyword evidence="4 7" id="KW-0489">Methyltransferase</keyword>
<gene>
    <name evidence="9" type="primary">cobM</name>
    <name evidence="9" type="ORF">FRACA_2320006</name>
</gene>
<dbReference type="InterPro" id="IPR014777">
    <property type="entry name" value="4pyrrole_Mease_sub1"/>
</dbReference>
<accession>A0A2I2KRH4</accession>
<dbReference type="GO" id="GO:0046026">
    <property type="term" value="F:precorrin-4 C11-methyltransferase activity"/>
    <property type="evidence" value="ECO:0007669"/>
    <property type="project" value="UniProtKB-EC"/>
</dbReference>
<dbReference type="PANTHER" id="PTHR45790:SF4">
    <property type="entry name" value="COBALT-PRECORRIN-4 C(11)-METHYLTRANSFERASE"/>
    <property type="match status" value="1"/>
</dbReference>
<dbReference type="InterPro" id="IPR006362">
    <property type="entry name" value="Cbl_synth_CobM/CibF"/>
</dbReference>
<dbReference type="GO" id="GO:0032259">
    <property type="term" value="P:methylation"/>
    <property type="evidence" value="ECO:0007669"/>
    <property type="project" value="UniProtKB-KW"/>
</dbReference>
<dbReference type="UniPathway" id="UPA00148"/>
<dbReference type="InterPro" id="IPR035996">
    <property type="entry name" value="4pyrrol_Methylase_sf"/>
</dbReference>
<keyword evidence="6" id="KW-0949">S-adenosyl-L-methionine</keyword>
<dbReference type="CDD" id="cd11641">
    <property type="entry name" value="Precorrin-4_C11-MT"/>
    <property type="match status" value="1"/>
</dbReference>
<evidence type="ECO:0000256" key="4">
    <source>
        <dbReference type="ARBA" id="ARBA00022603"/>
    </source>
</evidence>
<name>A0A2I2KRH4_9ACTN</name>
<comment type="pathway">
    <text evidence="1">Cofactor biosynthesis; adenosylcobalamin biosynthesis.</text>
</comment>
<dbReference type="InterPro" id="IPR003043">
    <property type="entry name" value="Uropor_MeTrfase_CS"/>
</dbReference>
<keyword evidence="3" id="KW-0169">Cobalamin biosynthesis</keyword>
<feature type="domain" description="Tetrapyrrole methylase" evidence="8">
    <location>
        <begin position="2"/>
        <end position="208"/>
    </location>
</feature>
<protein>
    <submittedName>
        <fullName evidence="9">Precorrin-4 C(11)-methyltransferase</fullName>
        <ecNumber evidence="9">2.1.1.133</ecNumber>
    </submittedName>
</protein>
<proteinExistence type="inferred from homology"/>
<dbReference type="Proteomes" id="UP000234331">
    <property type="component" value="Unassembled WGS sequence"/>
</dbReference>
<evidence type="ECO:0000256" key="2">
    <source>
        <dbReference type="ARBA" id="ARBA00005879"/>
    </source>
</evidence>
<dbReference type="Gene3D" id="3.40.1010.10">
    <property type="entry name" value="Cobalt-precorrin-4 Transmethylase, Domain 1"/>
    <property type="match status" value="1"/>
</dbReference>
<dbReference type="GO" id="GO:0009236">
    <property type="term" value="P:cobalamin biosynthetic process"/>
    <property type="evidence" value="ECO:0007669"/>
    <property type="project" value="UniProtKB-UniPathway"/>
</dbReference>
<dbReference type="SUPFAM" id="SSF53790">
    <property type="entry name" value="Tetrapyrrole methylase"/>
    <property type="match status" value="1"/>
</dbReference>
<dbReference type="OrthoDB" id="9815856at2"/>
<dbReference type="EC" id="2.1.1.133" evidence="9"/>
<evidence type="ECO:0000256" key="5">
    <source>
        <dbReference type="ARBA" id="ARBA00022679"/>
    </source>
</evidence>
<dbReference type="EMBL" id="FZMO01000149">
    <property type="protein sequence ID" value="SNQ48271.1"/>
    <property type="molecule type" value="Genomic_DNA"/>
</dbReference>
<dbReference type="PANTHER" id="PTHR45790">
    <property type="entry name" value="SIROHEME SYNTHASE-RELATED"/>
    <property type="match status" value="1"/>
</dbReference>
<keyword evidence="5 7" id="KW-0808">Transferase</keyword>
<dbReference type="PROSITE" id="PS00840">
    <property type="entry name" value="SUMT_2"/>
    <property type="match status" value="1"/>
</dbReference>
<dbReference type="PROSITE" id="PS00839">
    <property type="entry name" value="SUMT_1"/>
    <property type="match status" value="1"/>
</dbReference>
<dbReference type="InterPro" id="IPR014776">
    <property type="entry name" value="4pyrrole_Mease_sub2"/>
</dbReference>
<dbReference type="RefSeq" id="WP_101831972.1">
    <property type="nucleotide sequence ID" value="NZ_FZMO01000149.1"/>
</dbReference>
<dbReference type="AlphaFoldDB" id="A0A2I2KRH4"/>
<evidence type="ECO:0000313" key="9">
    <source>
        <dbReference type="EMBL" id="SNQ48271.1"/>
    </source>
</evidence>
<dbReference type="Gene3D" id="3.30.950.10">
    <property type="entry name" value="Methyltransferase, Cobalt-precorrin-4 Transmethylase, Domain 2"/>
    <property type="match status" value="1"/>
</dbReference>
<evidence type="ECO:0000256" key="6">
    <source>
        <dbReference type="ARBA" id="ARBA00022691"/>
    </source>
</evidence>
<reference evidence="9 10" key="1">
    <citation type="submission" date="2017-06" db="EMBL/GenBank/DDBJ databases">
        <authorList>
            <person name="Kim H.J."/>
            <person name="Triplett B.A."/>
        </authorList>
    </citation>
    <scope>NUCLEOTIDE SEQUENCE [LARGE SCALE GENOMIC DNA]</scope>
    <source>
        <strain evidence="9">FRACA_ARgP5</strain>
    </source>
</reference>